<keyword evidence="5" id="KW-1185">Reference proteome</keyword>
<evidence type="ECO:0000256" key="2">
    <source>
        <dbReference type="ARBA" id="ARBA00023315"/>
    </source>
</evidence>
<name>A0A6N7XZJ8_9FIRM</name>
<protein>
    <submittedName>
        <fullName evidence="4">GNAT family N-acetyltransferase</fullName>
    </submittedName>
</protein>
<feature type="domain" description="N-acetyltransferase" evidence="3">
    <location>
        <begin position="1"/>
        <end position="170"/>
    </location>
</feature>
<evidence type="ECO:0000256" key="1">
    <source>
        <dbReference type="ARBA" id="ARBA00022679"/>
    </source>
</evidence>
<dbReference type="PROSITE" id="PS51186">
    <property type="entry name" value="GNAT"/>
    <property type="match status" value="1"/>
</dbReference>
<accession>A0A6N7XZJ8</accession>
<dbReference type="CDD" id="cd04301">
    <property type="entry name" value="NAT_SF"/>
    <property type="match status" value="1"/>
</dbReference>
<evidence type="ECO:0000313" key="5">
    <source>
        <dbReference type="Proteomes" id="UP000469523"/>
    </source>
</evidence>
<dbReference type="RefSeq" id="WP_154442830.1">
    <property type="nucleotide sequence ID" value="NZ_JAHLPJ010000001.1"/>
</dbReference>
<dbReference type="SUPFAM" id="SSF55729">
    <property type="entry name" value="Acyl-CoA N-acyltransferases (Nat)"/>
    <property type="match status" value="1"/>
</dbReference>
<dbReference type="Proteomes" id="UP000469523">
    <property type="component" value="Unassembled WGS sequence"/>
</dbReference>
<dbReference type="InterPro" id="IPR016181">
    <property type="entry name" value="Acyl_CoA_acyltransferase"/>
</dbReference>
<dbReference type="InterPro" id="IPR050680">
    <property type="entry name" value="YpeA/RimI_acetyltransf"/>
</dbReference>
<evidence type="ECO:0000313" key="4">
    <source>
        <dbReference type="EMBL" id="MSU03267.1"/>
    </source>
</evidence>
<evidence type="ECO:0000259" key="3">
    <source>
        <dbReference type="PROSITE" id="PS51186"/>
    </source>
</evidence>
<dbReference type="Pfam" id="PF00583">
    <property type="entry name" value="Acetyltransf_1"/>
    <property type="match status" value="1"/>
</dbReference>
<organism evidence="4 5">
    <name type="scientific">Tissierella pigra</name>
    <dbReference type="NCBI Taxonomy" id="2607614"/>
    <lineage>
        <taxon>Bacteria</taxon>
        <taxon>Bacillati</taxon>
        <taxon>Bacillota</taxon>
        <taxon>Tissierellia</taxon>
        <taxon>Tissierellales</taxon>
        <taxon>Tissierellaceae</taxon>
        <taxon>Tissierella</taxon>
    </lineage>
</organism>
<gene>
    <name evidence="4" type="ORF">FYJ83_17545</name>
</gene>
<keyword evidence="1 4" id="KW-0808">Transferase</keyword>
<proteinExistence type="predicted"/>
<sequence length="170" mass="19870">MNFRMANIGDLPQLKMVYEKIIYSMNENNIQIWDEIYPCEFFYDDIENNYLYVLEDNKEIVSAFALCHSNAGAEYVKWESNHDKALYIDRFGVNINYSRKGIGSIMINKAIALARDMEAKYLRLFVVDTNKPAINLYIKNGFKRVDGVYNEIIDDDLILHELGFEIKISI</sequence>
<dbReference type="InterPro" id="IPR000182">
    <property type="entry name" value="GNAT_dom"/>
</dbReference>
<dbReference type="PANTHER" id="PTHR43420">
    <property type="entry name" value="ACETYLTRANSFERASE"/>
    <property type="match status" value="1"/>
</dbReference>
<dbReference type="EMBL" id="VUNQ01000062">
    <property type="protein sequence ID" value="MSU03267.1"/>
    <property type="molecule type" value="Genomic_DNA"/>
</dbReference>
<comment type="caution">
    <text evidence="4">The sequence shown here is derived from an EMBL/GenBank/DDBJ whole genome shotgun (WGS) entry which is preliminary data.</text>
</comment>
<dbReference type="Gene3D" id="3.40.630.30">
    <property type="match status" value="1"/>
</dbReference>
<dbReference type="AlphaFoldDB" id="A0A6N7XZJ8"/>
<dbReference type="GO" id="GO:0016747">
    <property type="term" value="F:acyltransferase activity, transferring groups other than amino-acyl groups"/>
    <property type="evidence" value="ECO:0007669"/>
    <property type="project" value="InterPro"/>
</dbReference>
<reference evidence="4 5" key="1">
    <citation type="submission" date="2019-09" db="EMBL/GenBank/DDBJ databases">
        <title>In-depth cultivation of the pig gut microbiome towards novel bacterial diversity and tailored functional studies.</title>
        <authorList>
            <person name="Wylensek D."/>
            <person name="Hitch T.C.A."/>
            <person name="Clavel T."/>
        </authorList>
    </citation>
    <scope>NUCLEOTIDE SEQUENCE [LARGE SCALE GENOMIC DNA]</scope>
    <source>
        <strain evidence="4 5">WCA3-693-APC-4?</strain>
    </source>
</reference>
<keyword evidence="2" id="KW-0012">Acyltransferase</keyword>